<keyword evidence="4 6" id="KW-0472">Membrane</keyword>
<comment type="caution">
    <text evidence="7">The sequence shown here is derived from an EMBL/GenBank/DDBJ whole genome shotgun (WGS) entry which is preliminary data.</text>
</comment>
<name>A0A7C9P052_9BACT</name>
<evidence type="ECO:0000256" key="5">
    <source>
        <dbReference type="SAM" id="MobiDB-lite"/>
    </source>
</evidence>
<proteinExistence type="predicted"/>
<evidence type="ECO:0000256" key="3">
    <source>
        <dbReference type="ARBA" id="ARBA00022989"/>
    </source>
</evidence>
<comment type="subcellular location">
    <subcellularLocation>
        <location evidence="1">Membrane</location>
        <topology evidence="1">Multi-pass membrane protein</topology>
    </subcellularLocation>
</comment>
<dbReference type="GO" id="GO:0016020">
    <property type="term" value="C:membrane"/>
    <property type="evidence" value="ECO:0007669"/>
    <property type="project" value="UniProtKB-SubCell"/>
</dbReference>
<dbReference type="SUPFAM" id="SSF144083">
    <property type="entry name" value="Magnesium transport protein CorA, transmembrane region"/>
    <property type="match status" value="1"/>
</dbReference>
<keyword evidence="3 6" id="KW-1133">Transmembrane helix</keyword>
<dbReference type="Pfam" id="PF04531">
    <property type="entry name" value="Phage_holin_1"/>
    <property type="match status" value="1"/>
</dbReference>
<evidence type="ECO:0000256" key="2">
    <source>
        <dbReference type="ARBA" id="ARBA00022692"/>
    </source>
</evidence>
<reference evidence="7" key="1">
    <citation type="submission" date="2018-08" db="EMBL/GenBank/DDBJ databases">
        <title>Murine metabolic-syndrome-specific gut microbial biobank.</title>
        <authorList>
            <person name="Liu C."/>
        </authorList>
    </citation>
    <scope>NUCLEOTIDE SEQUENCE [LARGE SCALE GENOMIC DNA]</scope>
    <source>
        <strain evidence="7">Z82</strain>
    </source>
</reference>
<dbReference type="InterPro" id="IPR045863">
    <property type="entry name" value="CorA_TM1_TM2"/>
</dbReference>
<organism evidence="7">
    <name type="scientific">Muribaculaceae bacterium Z82</name>
    <dbReference type="NCBI Taxonomy" id="2304548"/>
    <lineage>
        <taxon>Bacteria</taxon>
        <taxon>Pseudomonadati</taxon>
        <taxon>Bacteroidota</taxon>
        <taxon>Bacteroidia</taxon>
        <taxon>Bacteroidales</taxon>
        <taxon>Muribaculaceae</taxon>
    </lineage>
</organism>
<evidence type="ECO:0000313" key="7">
    <source>
        <dbReference type="EMBL" id="NBI35330.1"/>
    </source>
</evidence>
<sequence>MNDLKINFLARAKNKLFWMTLIPALFLLVQMVAAIFGFNFDLSELQGRVVAAVDALFAVLVILGVVVDPTTEGLGDSARAMTYTEPAPRSTFGDDAK</sequence>
<feature type="region of interest" description="Disordered" evidence="5">
    <location>
        <begin position="72"/>
        <end position="97"/>
    </location>
</feature>
<evidence type="ECO:0000256" key="6">
    <source>
        <dbReference type="SAM" id="Phobius"/>
    </source>
</evidence>
<evidence type="ECO:0000256" key="1">
    <source>
        <dbReference type="ARBA" id="ARBA00004141"/>
    </source>
</evidence>
<accession>A0A7C9P052</accession>
<gene>
    <name evidence="7" type="ORF">D1639_09890</name>
</gene>
<dbReference type="InterPro" id="IPR006485">
    <property type="entry name" value="Phage-like_holin"/>
</dbReference>
<feature type="transmembrane region" description="Helical" evidence="6">
    <location>
        <begin position="49"/>
        <end position="67"/>
    </location>
</feature>
<protein>
    <submittedName>
        <fullName evidence="7">Phage holin</fullName>
    </submittedName>
</protein>
<feature type="transmembrane region" description="Helical" evidence="6">
    <location>
        <begin position="16"/>
        <end position="37"/>
    </location>
</feature>
<evidence type="ECO:0000256" key="4">
    <source>
        <dbReference type="ARBA" id="ARBA00023136"/>
    </source>
</evidence>
<keyword evidence="2 6" id="KW-0812">Transmembrane</keyword>
<dbReference type="EMBL" id="QWKH01000102">
    <property type="protein sequence ID" value="NBI35330.1"/>
    <property type="molecule type" value="Genomic_DNA"/>
</dbReference>
<dbReference type="NCBIfam" id="TIGR01598">
    <property type="entry name" value="holin_phiLC3"/>
    <property type="match status" value="1"/>
</dbReference>
<dbReference type="AlphaFoldDB" id="A0A7C9P052"/>